<dbReference type="EMBL" id="CP003470">
    <property type="protein sequence ID" value="AGG87533.1"/>
    <property type="molecule type" value="Genomic_DNA"/>
</dbReference>
<keyword evidence="3 5" id="KW-1133">Transmembrane helix</keyword>
<feature type="domain" description="O-antigen ligase-related" evidence="6">
    <location>
        <begin position="188"/>
        <end position="351"/>
    </location>
</feature>
<feature type="transmembrane region" description="Helical" evidence="5">
    <location>
        <begin position="225"/>
        <end position="246"/>
    </location>
</feature>
<keyword evidence="2 5" id="KW-0812">Transmembrane</keyword>
<dbReference type="PANTHER" id="PTHR37422">
    <property type="entry name" value="TEICHURONIC ACID BIOSYNTHESIS PROTEIN TUAE"/>
    <property type="match status" value="1"/>
</dbReference>
<evidence type="ECO:0000313" key="8">
    <source>
        <dbReference type="Proteomes" id="UP000011859"/>
    </source>
</evidence>
<feature type="transmembrane region" description="Helical" evidence="5">
    <location>
        <begin position="185"/>
        <end position="218"/>
    </location>
</feature>
<evidence type="ECO:0000256" key="3">
    <source>
        <dbReference type="ARBA" id="ARBA00022989"/>
    </source>
</evidence>
<keyword evidence="7" id="KW-0436">Ligase</keyword>
<dbReference type="RefSeq" id="WP_015446623.1">
    <property type="nucleotide sequence ID" value="NC_020541.1"/>
</dbReference>
<proteinExistence type="predicted"/>
<feature type="transmembrane region" description="Helical" evidence="5">
    <location>
        <begin position="373"/>
        <end position="390"/>
    </location>
</feature>
<evidence type="ECO:0000259" key="6">
    <source>
        <dbReference type="Pfam" id="PF04932"/>
    </source>
</evidence>
<gene>
    <name evidence="7" type="ORF">R2APBS1_0357</name>
</gene>
<dbReference type="InterPro" id="IPR007016">
    <property type="entry name" value="O-antigen_ligase-rel_domated"/>
</dbReference>
<dbReference type="GO" id="GO:0016020">
    <property type="term" value="C:membrane"/>
    <property type="evidence" value="ECO:0007669"/>
    <property type="project" value="UniProtKB-SubCell"/>
</dbReference>
<feature type="transmembrane region" description="Helical" evidence="5">
    <location>
        <begin position="396"/>
        <end position="417"/>
    </location>
</feature>
<dbReference type="InterPro" id="IPR051533">
    <property type="entry name" value="WaaL-like"/>
</dbReference>
<dbReference type="GO" id="GO:0016874">
    <property type="term" value="F:ligase activity"/>
    <property type="evidence" value="ECO:0007669"/>
    <property type="project" value="UniProtKB-KW"/>
</dbReference>
<evidence type="ECO:0000256" key="1">
    <source>
        <dbReference type="ARBA" id="ARBA00004141"/>
    </source>
</evidence>
<dbReference type="OrthoDB" id="8554812at2"/>
<feature type="transmembrane region" description="Helical" evidence="5">
    <location>
        <begin position="60"/>
        <end position="82"/>
    </location>
</feature>
<feature type="transmembrane region" description="Helical" evidence="5">
    <location>
        <begin position="115"/>
        <end position="134"/>
    </location>
</feature>
<evidence type="ECO:0000256" key="4">
    <source>
        <dbReference type="ARBA" id="ARBA00023136"/>
    </source>
</evidence>
<sequence length="443" mass="47456" precursor="true">MNSFATSLKAALRSPLLPFWLVIALLPFGRSAELGTALCLLGVILLFAREPQALRQHPGAQLLLWLLAAYAAAALCSAVDAIRPGKSWSTAAALLRYAPLGLYACFAIRRESKLQALYVAVAWVLALWCADAWLQALTGWSLGGHAEAERISGIFGADNLKLGPTLAVLSPFALWAARRRWGLPGLLLAFALVLGPVLLAGSRAAWLCYALVALGFAWREARSPLRFAGLCAVAAVLLVLAGGIAWKVSTRFHERMERTLLVLHGTDQSLDTALSGRLDIWHASLGMFAAHPINGVGVRGFRYAYPQYAPATDHFVATDEACGVGEGACHAHQLVLEILTETGTLGLLLWLAGVALAWRAWRRVGAAARARAFPATLALGVMLFPLNTHLAFYSAWWGLLFAWLLGLWCASLFVAGIPAGEEEPGIRAGLLKEARPVEASDGA</sequence>
<accession>M4NDL4</accession>
<dbReference type="STRING" id="666685.R2APBS1_0357"/>
<organism evidence="7 8">
    <name type="scientific">Rhodanobacter denitrificans</name>
    <dbReference type="NCBI Taxonomy" id="666685"/>
    <lineage>
        <taxon>Bacteria</taxon>
        <taxon>Pseudomonadati</taxon>
        <taxon>Pseudomonadota</taxon>
        <taxon>Gammaproteobacteria</taxon>
        <taxon>Lysobacterales</taxon>
        <taxon>Rhodanobacteraceae</taxon>
        <taxon>Rhodanobacter</taxon>
    </lineage>
</organism>
<dbReference type="KEGG" id="rhd:R2APBS1_0357"/>
<feature type="transmembrane region" description="Helical" evidence="5">
    <location>
        <begin position="88"/>
        <end position="108"/>
    </location>
</feature>
<evidence type="ECO:0000256" key="5">
    <source>
        <dbReference type="SAM" id="Phobius"/>
    </source>
</evidence>
<evidence type="ECO:0000256" key="2">
    <source>
        <dbReference type="ARBA" id="ARBA00022692"/>
    </source>
</evidence>
<protein>
    <submittedName>
        <fullName evidence="7">Lipid A core-O-antigen ligase-like enyme</fullName>
    </submittedName>
</protein>
<reference evidence="7 8" key="1">
    <citation type="submission" date="2012-04" db="EMBL/GenBank/DDBJ databases">
        <title>Complete genome of Rhodanobacter sp. 2APBS1.</title>
        <authorList>
            <consortium name="US DOE Joint Genome Institute"/>
            <person name="Huntemann M."/>
            <person name="Wei C.-L."/>
            <person name="Han J."/>
            <person name="Detter J.C."/>
            <person name="Han C."/>
            <person name="Tapia R."/>
            <person name="Munk A.C.C."/>
            <person name="Chen A."/>
            <person name="Krypides N."/>
            <person name="Mavromatis K."/>
            <person name="Markowitz V."/>
            <person name="Szeto E."/>
            <person name="Ivanova N."/>
            <person name="Mikhailova N."/>
            <person name="Ovchinnikova G."/>
            <person name="Pagani I."/>
            <person name="Pati A."/>
            <person name="Goodwin L."/>
            <person name="Peters L."/>
            <person name="Pitluck S."/>
            <person name="Woyke T."/>
            <person name="Prakash O."/>
            <person name="Elkins J."/>
            <person name="Brown S."/>
            <person name="Palumbo A."/>
            <person name="Hemme C."/>
            <person name="Zhou J."/>
            <person name="Watson D."/>
            <person name="Jardine P."/>
            <person name="Kostka J."/>
            <person name="Green S."/>
        </authorList>
    </citation>
    <scope>NUCLEOTIDE SEQUENCE [LARGE SCALE GENOMIC DNA]</scope>
    <source>
        <strain evidence="7 8">2APBS1</strain>
    </source>
</reference>
<dbReference type="Pfam" id="PF04932">
    <property type="entry name" value="Wzy_C"/>
    <property type="match status" value="1"/>
</dbReference>
<dbReference type="AlphaFoldDB" id="M4NDL4"/>
<keyword evidence="8" id="KW-1185">Reference proteome</keyword>
<name>M4NDL4_9GAMM</name>
<evidence type="ECO:0000313" key="7">
    <source>
        <dbReference type="EMBL" id="AGG87533.1"/>
    </source>
</evidence>
<dbReference type="PANTHER" id="PTHR37422:SF21">
    <property type="entry name" value="EXOQ-LIKE PROTEIN"/>
    <property type="match status" value="1"/>
</dbReference>
<dbReference type="eggNOG" id="COG3307">
    <property type="taxonomic scope" value="Bacteria"/>
</dbReference>
<dbReference type="HOGENOM" id="CLU_599737_0_0_6"/>
<comment type="subcellular location">
    <subcellularLocation>
        <location evidence="1">Membrane</location>
        <topology evidence="1">Multi-pass membrane protein</topology>
    </subcellularLocation>
</comment>
<keyword evidence="4 5" id="KW-0472">Membrane</keyword>
<dbReference type="Proteomes" id="UP000011859">
    <property type="component" value="Chromosome"/>
</dbReference>
<feature type="transmembrane region" description="Helical" evidence="5">
    <location>
        <begin position="20"/>
        <end position="48"/>
    </location>
</feature>